<dbReference type="InterPro" id="IPR002018">
    <property type="entry name" value="CarbesteraseB"/>
</dbReference>
<keyword evidence="2 3" id="KW-0378">Hydrolase</keyword>
<feature type="signal peptide" evidence="3">
    <location>
        <begin position="1"/>
        <end position="19"/>
    </location>
</feature>
<keyword evidence="7" id="KW-1185">Reference proteome</keyword>
<dbReference type="OrthoDB" id="408631at2759"/>
<dbReference type="EC" id="3.1.1.-" evidence="3"/>
<dbReference type="EMBL" id="LCUC01000563">
    <property type="protein sequence ID" value="KKY30028.1"/>
    <property type="molecule type" value="Genomic_DNA"/>
</dbReference>
<feature type="chain" id="PRO_5005117827" description="Carboxylic ester hydrolase" evidence="3">
    <location>
        <begin position="20"/>
        <end position="577"/>
    </location>
</feature>
<dbReference type="AlphaFoldDB" id="A0A0G2H447"/>
<dbReference type="Proteomes" id="UP000034680">
    <property type="component" value="Unassembled WGS sequence"/>
</dbReference>
<evidence type="ECO:0000313" key="6">
    <source>
        <dbReference type="EMBL" id="KKY30028.1"/>
    </source>
</evidence>
<evidence type="ECO:0000256" key="3">
    <source>
        <dbReference type="RuleBase" id="RU361235"/>
    </source>
</evidence>
<comment type="caution">
    <text evidence="6">The sequence shown here is derived from an EMBL/GenBank/DDBJ whole genome shotgun (WGS) entry which is preliminary data.</text>
</comment>
<organism evidence="6 7">
    <name type="scientific">Diaporthe ampelina</name>
    <dbReference type="NCBI Taxonomy" id="1214573"/>
    <lineage>
        <taxon>Eukaryota</taxon>
        <taxon>Fungi</taxon>
        <taxon>Dikarya</taxon>
        <taxon>Ascomycota</taxon>
        <taxon>Pezizomycotina</taxon>
        <taxon>Sordariomycetes</taxon>
        <taxon>Sordariomycetidae</taxon>
        <taxon>Diaporthales</taxon>
        <taxon>Diaporthaceae</taxon>
        <taxon>Diaporthe</taxon>
    </lineage>
</organism>
<reference evidence="6 7" key="1">
    <citation type="submission" date="2015-05" db="EMBL/GenBank/DDBJ databases">
        <title>Distinctive expansion of gene families associated with plant cell wall degradation and secondary metabolism in the genomes of grapevine trunk pathogens.</title>
        <authorList>
            <person name="Lawrence D.P."/>
            <person name="Travadon R."/>
            <person name="Rolshausen P.E."/>
            <person name="Baumgartner K."/>
        </authorList>
    </citation>
    <scope>NUCLEOTIDE SEQUENCE [LARGE SCALE GENOMIC DNA]</scope>
    <source>
        <strain evidence="6">DA912</strain>
    </source>
</reference>
<dbReference type="Pfam" id="PF00135">
    <property type="entry name" value="COesterase"/>
    <property type="match status" value="1"/>
</dbReference>
<dbReference type="GO" id="GO:0052689">
    <property type="term" value="F:carboxylic ester hydrolase activity"/>
    <property type="evidence" value="ECO:0007669"/>
    <property type="project" value="TreeGrafter"/>
</dbReference>
<comment type="similarity">
    <text evidence="1 3">Belongs to the type-B carboxylesterase/lipase family.</text>
</comment>
<evidence type="ECO:0000259" key="5">
    <source>
        <dbReference type="Pfam" id="PF00135"/>
    </source>
</evidence>
<evidence type="ECO:0000256" key="2">
    <source>
        <dbReference type="ARBA" id="ARBA00022801"/>
    </source>
</evidence>
<accession>A0A0G2H447</accession>
<name>A0A0G2H447_9PEZI</name>
<protein>
    <recommendedName>
        <fullName evidence="3">Carboxylic ester hydrolase</fullName>
        <ecNumber evidence="3">3.1.1.-</ecNumber>
    </recommendedName>
</protein>
<dbReference type="PANTHER" id="PTHR43918:SF4">
    <property type="entry name" value="CARBOXYLIC ESTER HYDROLASE"/>
    <property type="match status" value="1"/>
</dbReference>
<dbReference type="STRING" id="1214573.A0A0G2H447"/>
<feature type="domain" description="Carboxylesterase type B" evidence="5">
    <location>
        <begin position="40"/>
        <end position="520"/>
    </location>
</feature>
<reference evidence="6 7" key="2">
    <citation type="submission" date="2015-05" db="EMBL/GenBank/DDBJ databases">
        <authorList>
            <person name="Morales-Cruz A."/>
            <person name="Amrine K.C."/>
            <person name="Cantu D."/>
        </authorList>
    </citation>
    <scope>NUCLEOTIDE SEQUENCE [LARGE SCALE GENOMIC DNA]</scope>
    <source>
        <strain evidence="6">DA912</strain>
    </source>
</reference>
<dbReference type="PROSITE" id="PS00122">
    <property type="entry name" value="CARBOXYLESTERASE_B_1"/>
    <property type="match status" value="1"/>
</dbReference>
<dbReference type="Gene3D" id="3.40.50.1820">
    <property type="entry name" value="alpha/beta hydrolase"/>
    <property type="match status" value="1"/>
</dbReference>
<proteinExistence type="inferred from homology"/>
<keyword evidence="3" id="KW-0732">Signal</keyword>
<dbReference type="InterPro" id="IPR019826">
    <property type="entry name" value="Carboxylesterase_B_AS"/>
</dbReference>
<evidence type="ECO:0000256" key="1">
    <source>
        <dbReference type="ARBA" id="ARBA00005964"/>
    </source>
</evidence>
<evidence type="ECO:0000313" key="7">
    <source>
        <dbReference type="Proteomes" id="UP000034680"/>
    </source>
</evidence>
<dbReference type="PANTHER" id="PTHR43918">
    <property type="entry name" value="ACETYLCHOLINESTERASE"/>
    <property type="match status" value="1"/>
</dbReference>
<sequence>MKALLLHCGLQLLVTSTFAAAVPTAVDTVNNVTYRGLHRNGIEAFLNIPYGQDTGGEHRFKPPRPYTPQPGSEVIAQSYGPSCPQPLGDELGAPLVLGNVTDTSEDCLNLNVARPQGTSTGDKLPVMVWIHGGSFWSGQNSEITVAPDGLILESVENGLPIVHVALNYRLGVFGFARSAALESEASENAGLRDQRLAIEWVRDNIEHFGGNPDKITIAGQSTGGLAVGMQLMAYGGSKPVAFQQAICETQALEPGITGNFTTDAMQLIVDYLGCNATSLDSEQAVTCLRGFDKDTLMDASLVTYIGDTAHNIGDIWLPAVDGDFLPAAPSELIREGRFANVTTMMGWTEDDVSYLTEPSIKTANDTRDFFLSYAPGLSAANVDTMLSLWPVSDFQANAAANLSAEFYRAARIFRDMLMTCPPLWYGTHMATAGADVYHYAWNQSLLDPILGYVGYPGMGVVHTSELAYVFGNLSHYDVHGYPFSPSESDYALLRRGSRSWSSFVSTGRPTVEGHETFKGFGPAFEKSNQTRIFVAGGPDEGLSAVDGPGASPGLAAQRLGERCGFINSPEMIDQLRY</sequence>
<dbReference type="InterPro" id="IPR050654">
    <property type="entry name" value="AChE-related_enzymes"/>
</dbReference>
<evidence type="ECO:0000256" key="4">
    <source>
        <dbReference type="SAM" id="MobiDB-lite"/>
    </source>
</evidence>
<dbReference type="InterPro" id="IPR029058">
    <property type="entry name" value="AB_hydrolase_fold"/>
</dbReference>
<feature type="region of interest" description="Disordered" evidence="4">
    <location>
        <begin position="54"/>
        <end position="73"/>
    </location>
</feature>
<gene>
    <name evidence="6" type="ORF">UCDDA912_g10045</name>
</gene>
<dbReference type="SUPFAM" id="SSF53474">
    <property type="entry name" value="alpha/beta-Hydrolases"/>
    <property type="match status" value="1"/>
</dbReference>
<dbReference type="ESTHER" id="9pezi-a0a0g2h447">
    <property type="family name" value="Fungal_carboxylesterase_lipase"/>
</dbReference>